<dbReference type="SUPFAM" id="SSF53335">
    <property type="entry name" value="S-adenosyl-L-methionine-dependent methyltransferases"/>
    <property type="match status" value="1"/>
</dbReference>
<evidence type="ECO:0008006" key="3">
    <source>
        <dbReference type="Google" id="ProtNLM"/>
    </source>
</evidence>
<protein>
    <recommendedName>
        <fullName evidence="3">Class I SAM-dependent methyltransferase</fullName>
    </recommendedName>
</protein>
<accession>A0A1B6VZU2</accession>
<dbReference type="RefSeq" id="WP_064089316.1">
    <property type="nucleotide sequence ID" value="NZ_LXSQ01000011.1"/>
</dbReference>
<gene>
    <name evidence="1" type="ORF">A7Q00_03865</name>
</gene>
<dbReference type="Gene3D" id="3.40.50.150">
    <property type="entry name" value="Vaccinia Virus protein VP39"/>
    <property type="match status" value="1"/>
</dbReference>
<comment type="caution">
    <text evidence="1">The sequence shown here is derived from an EMBL/GenBank/DDBJ whole genome shotgun (WGS) entry which is preliminary data.</text>
</comment>
<sequence length="268" mass="31281">MQHFYEFAIQPYLEKISPKHIIEIGAERGLNTTKILTYCENHDCRLTSIDPFPLFDFNSLKEKYGNKFNMVSDLSLNALPQIDPCDITMIDGDHNWYTVFNELKTIEKINLLNNHPFPIIFFHDIGWPYARRDMYYNPENIPLEFQQPHKKQGIIPNQNELSNDSQLGLNHDVANAIHEGGEKNGVLTAVEDFIKKSELNLALYLIHGQHGFGILFEKNEFNNSLFDLLDIQSNAAKLAEYGRINYMVKYTNLYSEKENKKSWWKKIF</sequence>
<dbReference type="OrthoDB" id="2469560at2"/>
<dbReference type="Pfam" id="PF13578">
    <property type="entry name" value="Methyltransf_24"/>
    <property type="match status" value="1"/>
</dbReference>
<dbReference type="InterPro" id="IPR029063">
    <property type="entry name" value="SAM-dependent_MTases_sf"/>
</dbReference>
<keyword evidence="2" id="KW-1185">Reference proteome</keyword>
<dbReference type="Proteomes" id="UP000077726">
    <property type="component" value="Unassembled WGS sequence"/>
</dbReference>
<reference evidence="2" key="1">
    <citation type="submission" date="2016-05" db="EMBL/GenBank/DDBJ databases">
        <title>Draft genome of Corynebacterium afermentans subsp. afermentans LCDC 88199T.</title>
        <authorList>
            <person name="Bernier A.-M."/>
            <person name="Bernard K."/>
        </authorList>
    </citation>
    <scope>NUCLEOTIDE SEQUENCE [LARGE SCALE GENOMIC DNA]</scope>
    <source>
        <strain evidence="2">NML130454</strain>
    </source>
</reference>
<dbReference type="AlphaFoldDB" id="A0A1B6VZU2"/>
<proteinExistence type="predicted"/>
<dbReference type="EMBL" id="LXSQ01000011">
    <property type="protein sequence ID" value="OAM43802.1"/>
    <property type="molecule type" value="Genomic_DNA"/>
</dbReference>
<name>A0A1B6VZU2_9NEIS</name>
<evidence type="ECO:0000313" key="2">
    <source>
        <dbReference type="Proteomes" id="UP000077726"/>
    </source>
</evidence>
<organism evidence="1 2">
    <name type="scientific">Eikenella halliae</name>
    <dbReference type="NCBI Taxonomy" id="1795832"/>
    <lineage>
        <taxon>Bacteria</taxon>
        <taxon>Pseudomonadati</taxon>
        <taxon>Pseudomonadota</taxon>
        <taxon>Betaproteobacteria</taxon>
        <taxon>Neisseriales</taxon>
        <taxon>Neisseriaceae</taxon>
        <taxon>Eikenella</taxon>
    </lineage>
</organism>
<dbReference type="STRING" id="1795832.A7Q00_03865"/>
<evidence type="ECO:0000313" key="1">
    <source>
        <dbReference type="EMBL" id="OAM43802.1"/>
    </source>
</evidence>